<dbReference type="GeneID" id="19151270"/>
<organism evidence="1 2">
    <name type="scientific">Cochliobolus carbonum (strain 26-R-13)</name>
    <name type="common">Maize leaf spot fungus</name>
    <name type="synonym">Bipolaris zeicola</name>
    <dbReference type="NCBI Taxonomy" id="930089"/>
    <lineage>
        <taxon>Eukaryota</taxon>
        <taxon>Fungi</taxon>
        <taxon>Dikarya</taxon>
        <taxon>Ascomycota</taxon>
        <taxon>Pezizomycotina</taxon>
        <taxon>Dothideomycetes</taxon>
        <taxon>Pleosporomycetidae</taxon>
        <taxon>Pleosporales</taxon>
        <taxon>Pleosporineae</taxon>
        <taxon>Pleosporaceae</taxon>
        <taxon>Bipolaris</taxon>
    </lineage>
</organism>
<evidence type="ECO:0000313" key="1">
    <source>
        <dbReference type="EMBL" id="EUC38747.1"/>
    </source>
</evidence>
<accession>W6YHH1</accession>
<name>W6YHH1_COCC2</name>
<evidence type="ECO:0000313" key="2">
    <source>
        <dbReference type="Proteomes" id="UP000053841"/>
    </source>
</evidence>
<dbReference type="Proteomes" id="UP000053841">
    <property type="component" value="Unassembled WGS sequence"/>
</dbReference>
<proteinExistence type="predicted"/>
<dbReference type="RefSeq" id="XP_007706899.1">
    <property type="nucleotide sequence ID" value="XM_007708709.1"/>
</dbReference>
<keyword evidence="2" id="KW-1185">Reference proteome</keyword>
<dbReference type="AlphaFoldDB" id="W6YHH1"/>
<dbReference type="EMBL" id="KI964540">
    <property type="protein sequence ID" value="EUC38747.1"/>
    <property type="molecule type" value="Genomic_DNA"/>
</dbReference>
<dbReference type="KEGG" id="bze:COCCADRAFT_81929"/>
<reference evidence="1 2" key="1">
    <citation type="journal article" date="2013" name="PLoS Genet.">
        <title>Comparative genome structure, secondary metabolite, and effector coding capacity across Cochliobolus pathogens.</title>
        <authorList>
            <person name="Condon B.J."/>
            <person name="Leng Y."/>
            <person name="Wu D."/>
            <person name="Bushley K.E."/>
            <person name="Ohm R.A."/>
            <person name="Otillar R."/>
            <person name="Martin J."/>
            <person name="Schackwitz W."/>
            <person name="Grimwood J."/>
            <person name="MohdZainudin N."/>
            <person name="Xue C."/>
            <person name="Wang R."/>
            <person name="Manning V.A."/>
            <person name="Dhillon B."/>
            <person name="Tu Z.J."/>
            <person name="Steffenson B.J."/>
            <person name="Salamov A."/>
            <person name="Sun H."/>
            <person name="Lowry S."/>
            <person name="LaButti K."/>
            <person name="Han J."/>
            <person name="Copeland A."/>
            <person name="Lindquist E."/>
            <person name="Barry K."/>
            <person name="Schmutz J."/>
            <person name="Baker S.E."/>
            <person name="Ciuffetti L.M."/>
            <person name="Grigoriev I.V."/>
            <person name="Zhong S."/>
            <person name="Turgeon B.G."/>
        </authorList>
    </citation>
    <scope>NUCLEOTIDE SEQUENCE [LARGE SCALE GENOMIC DNA]</scope>
    <source>
        <strain evidence="1 2">26-R-13</strain>
    </source>
</reference>
<protein>
    <submittedName>
        <fullName evidence="1">Uncharacterized protein</fullName>
    </submittedName>
</protein>
<gene>
    <name evidence="1" type="ORF">COCCADRAFT_81929</name>
</gene>
<dbReference type="HOGENOM" id="CLU_2885454_0_0_1"/>
<sequence length="63" mass="6811">MPLASAPTSTILDQGKQYLQFGHALSCCVCVCVCAVLLRCPNPSPPPIAGFQHEPRQYLRLVA</sequence>